<organism evidence="2 3">
    <name type="scientific">Desmophyllum pertusum</name>
    <dbReference type="NCBI Taxonomy" id="174260"/>
    <lineage>
        <taxon>Eukaryota</taxon>
        <taxon>Metazoa</taxon>
        <taxon>Cnidaria</taxon>
        <taxon>Anthozoa</taxon>
        <taxon>Hexacorallia</taxon>
        <taxon>Scleractinia</taxon>
        <taxon>Caryophylliina</taxon>
        <taxon>Caryophylliidae</taxon>
        <taxon>Desmophyllum</taxon>
    </lineage>
</organism>
<evidence type="ECO:0000313" key="2">
    <source>
        <dbReference type="EMBL" id="KAJ7376002.1"/>
    </source>
</evidence>
<comment type="caution">
    <text evidence="2">The sequence shown here is derived from an EMBL/GenBank/DDBJ whole genome shotgun (WGS) entry which is preliminary data.</text>
</comment>
<name>A0A9X0CU02_9CNID</name>
<dbReference type="EMBL" id="MU826422">
    <property type="protein sequence ID" value="KAJ7376002.1"/>
    <property type="molecule type" value="Genomic_DNA"/>
</dbReference>
<keyword evidence="3" id="KW-1185">Reference proteome</keyword>
<feature type="coiled-coil region" evidence="1">
    <location>
        <begin position="55"/>
        <end position="82"/>
    </location>
</feature>
<keyword evidence="1" id="KW-0175">Coiled coil</keyword>
<protein>
    <submittedName>
        <fullName evidence="2">Uncharacterized protein</fullName>
    </submittedName>
</protein>
<sequence length="90" mass="10676">MERGTARVKSLLREFHVCEMNVSECQRHHVNTLRTDVDQLTFEVQEDRERVTLALNDISTSLEELEIRMESMQCEQEVMKQEQSFLCQTK</sequence>
<reference evidence="2" key="1">
    <citation type="submission" date="2023-01" db="EMBL/GenBank/DDBJ databases">
        <title>Genome assembly of the deep-sea coral Lophelia pertusa.</title>
        <authorList>
            <person name="Herrera S."/>
            <person name="Cordes E."/>
        </authorList>
    </citation>
    <scope>NUCLEOTIDE SEQUENCE</scope>
    <source>
        <strain evidence="2">USNM1676648</strain>
        <tissue evidence="2">Polyp</tissue>
    </source>
</reference>
<evidence type="ECO:0000256" key="1">
    <source>
        <dbReference type="SAM" id="Coils"/>
    </source>
</evidence>
<evidence type="ECO:0000313" key="3">
    <source>
        <dbReference type="Proteomes" id="UP001163046"/>
    </source>
</evidence>
<proteinExistence type="predicted"/>
<dbReference type="AlphaFoldDB" id="A0A9X0CU02"/>
<accession>A0A9X0CU02</accession>
<dbReference type="Proteomes" id="UP001163046">
    <property type="component" value="Unassembled WGS sequence"/>
</dbReference>
<gene>
    <name evidence="2" type="ORF">OS493_037554</name>
</gene>